<reference evidence="2" key="1">
    <citation type="submission" date="2016-10" db="EMBL/GenBank/DDBJ databases">
        <authorList>
            <person name="Varghese N."/>
            <person name="Submissions S."/>
        </authorList>
    </citation>
    <scope>NUCLEOTIDE SEQUENCE [LARGE SCALE GENOMIC DNA]</scope>
    <source>
        <strain evidence="2">DSM 22376</strain>
    </source>
</reference>
<dbReference type="Proteomes" id="UP000198951">
    <property type="component" value="Unassembled WGS sequence"/>
</dbReference>
<gene>
    <name evidence="1" type="ORF">SAMN05443667_103142</name>
</gene>
<protein>
    <submittedName>
        <fullName evidence="1">Uncharacterized protein</fullName>
    </submittedName>
</protein>
<dbReference type="AlphaFoldDB" id="A0A1H4A0C7"/>
<accession>A0A1H4A0C7</accession>
<evidence type="ECO:0000313" key="2">
    <source>
        <dbReference type="Proteomes" id="UP000198951"/>
    </source>
</evidence>
<dbReference type="EMBL" id="FNRD01000003">
    <property type="protein sequence ID" value="SEA29360.1"/>
    <property type="molecule type" value="Genomic_DNA"/>
</dbReference>
<keyword evidence="2" id="KW-1185">Reference proteome</keyword>
<sequence length="260" mass="27838">MNYGVLSFPIGAWCSGASENAFVDGYAQTLSHEAFILPIGQSGVYAPIQIIPSSTGGVDAAYFRATPNSIGSALDTSISSISSVEYWDIKSNGVNAGISLSWRPSSAISDLTSSSLSNLTIVGWNGSTWVTIPSIVDEHSILAAISDLGSGSISTNAKVDLSAFSAFSLGAKKKQLVVTEFNKVELTVYVNKNMLFIEASQPIKTLIVHDVTGKLVFIKNLNGDLKYSQNFNYELGLYIVTTELSNVNSLIKKKIINNSY</sequence>
<proteinExistence type="predicted"/>
<evidence type="ECO:0000313" key="1">
    <source>
        <dbReference type="EMBL" id="SEA29360.1"/>
    </source>
</evidence>
<dbReference type="OrthoDB" id="1652165at2"/>
<organism evidence="1 2">
    <name type="scientific">Flavobacterium gillisiae</name>
    <dbReference type="NCBI Taxonomy" id="150146"/>
    <lineage>
        <taxon>Bacteria</taxon>
        <taxon>Pseudomonadati</taxon>
        <taxon>Bacteroidota</taxon>
        <taxon>Flavobacteriia</taxon>
        <taxon>Flavobacteriales</taxon>
        <taxon>Flavobacteriaceae</taxon>
        <taxon>Flavobacterium</taxon>
    </lineage>
</organism>
<dbReference type="RefSeq" id="WP_091086233.1">
    <property type="nucleotide sequence ID" value="NZ_FNRD01000003.1"/>
</dbReference>
<name>A0A1H4A0C7_9FLAO</name>
<dbReference type="STRING" id="150146.SAMN05443667_103142"/>